<reference evidence="1 2" key="1">
    <citation type="submission" date="2022-06" db="EMBL/GenBank/DDBJ databases">
        <title>Runella sp. S5 genome sequencing.</title>
        <authorList>
            <person name="Park S."/>
        </authorList>
    </citation>
    <scope>NUCLEOTIDE SEQUENCE [LARGE SCALE GENOMIC DNA]</scope>
    <source>
        <strain evidence="1 2">S5</strain>
    </source>
</reference>
<protein>
    <submittedName>
        <fullName evidence="1">Uncharacterized protein</fullName>
    </submittedName>
</protein>
<gene>
    <name evidence="1" type="ORF">NCI00_05725</name>
</gene>
<proteinExistence type="predicted"/>
<dbReference type="RefSeq" id="WP_253525923.1">
    <property type="nucleotide sequence ID" value="NZ_JAMZEL010000001.1"/>
</dbReference>
<evidence type="ECO:0000313" key="1">
    <source>
        <dbReference type="EMBL" id="MCP1381913.1"/>
    </source>
</evidence>
<evidence type="ECO:0000313" key="2">
    <source>
        <dbReference type="Proteomes" id="UP001204772"/>
    </source>
</evidence>
<dbReference type="EMBL" id="JAMZEL010000001">
    <property type="protein sequence ID" value="MCP1381913.1"/>
    <property type="molecule type" value="Genomic_DNA"/>
</dbReference>
<name>A0ABT1FMA8_9BACT</name>
<organism evidence="1 2">
    <name type="scientific">Runella salmonicolor</name>
    <dbReference type="NCBI Taxonomy" id="2950278"/>
    <lineage>
        <taxon>Bacteria</taxon>
        <taxon>Pseudomonadati</taxon>
        <taxon>Bacteroidota</taxon>
        <taxon>Cytophagia</taxon>
        <taxon>Cytophagales</taxon>
        <taxon>Spirosomataceae</taxon>
        <taxon>Runella</taxon>
    </lineage>
</organism>
<keyword evidence="2" id="KW-1185">Reference proteome</keyword>
<accession>A0ABT1FMA8</accession>
<dbReference type="Proteomes" id="UP001204772">
    <property type="component" value="Unassembled WGS sequence"/>
</dbReference>
<sequence length="299" mass="35158">MEQSDPKHYFQFKYPDVDHLPHYIIPNSGYDEPFEADINSFCTRYIDPYAILDEDSNYKIEVPQFHLPYKYNSSILYRDEEDLDEYTGDFIHKLVRMTELDVSKAFIRRAIEYYNLDIDDNSHPNFVKFLNFHYSKFTGDLNQWLDHVAQIFQNINNYVDEGTATLTIRNVKSLSQDWINQQGNELGEELIPQKTLSDELKIVKILDIPPNNQQIKLKWSATNSSLYHLFAQLSEIQTPRGKIPLEYTAEHLAAFLISSFDNLPKKSTIEREIQKYLNKDNISEKKPPKDSINLDEIDF</sequence>
<comment type="caution">
    <text evidence="1">The sequence shown here is derived from an EMBL/GenBank/DDBJ whole genome shotgun (WGS) entry which is preliminary data.</text>
</comment>